<organism evidence="1 2">
    <name type="scientific">Leptobrachium leishanense</name>
    <name type="common">Leishan spiny toad</name>
    <dbReference type="NCBI Taxonomy" id="445787"/>
    <lineage>
        <taxon>Eukaryota</taxon>
        <taxon>Metazoa</taxon>
        <taxon>Chordata</taxon>
        <taxon>Craniata</taxon>
        <taxon>Vertebrata</taxon>
        <taxon>Euteleostomi</taxon>
        <taxon>Amphibia</taxon>
        <taxon>Batrachia</taxon>
        <taxon>Anura</taxon>
        <taxon>Pelobatoidea</taxon>
        <taxon>Megophryidae</taxon>
        <taxon>Leptobrachium</taxon>
    </lineage>
</organism>
<dbReference type="OrthoDB" id="9020391at2759"/>
<dbReference type="GeneTree" id="ENSGT00990000211244"/>
<reference evidence="1" key="1">
    <citation type="submission" date="2025-08" db="UniProtKB">
        <authorList>
            <consortium name="Ensembl"/>
        </authorList>
    </citation>
    <scope>IDENTIFICATION</scope>
</reference>
<accession>A0A8C5PPN2</accession>
<evidence type="ECO:0000313" key="2">
    <source>
        <dbReference type="Proteomes" id="UP000694569"/>
    </source>
</evidence>
<keyword evidence="2" id="KW-1185">Reference proteome</keyword>
<reference evidence="1" key="2">
    <citation type="submission" date="2025-09" db="UniProtKB">
        <authorList>
            <consortium name="Ensembl"/>
        </authorList>
    </citation>
    <scope>IDENTIFICATION</scope>
</reference>
<proteinExistence type="predicted"/>
<evidence type="ECO:0000313" key="1">
    <source>
        <dbReference type="Ensembl" id="ENSLLEP00000025832.1"/>
    </source>
</evidence>
<sequence>MASMFRSEERCLTQLFLQVEAGYCCIAELGDLGLVQFRDVRIRQMKGMGFHYVKKGASEEICNVLQYIFWCHGSRSRRCGKKAKGGTAPS</sequence>
<dbReference type="Proteomes" id="UP000694569">
    <property type="component" value="Unplaced"/>
</dbReference>
<name>A0A8C5PPN2_9ANUR</name>
<dbReference type="AlphaFoldDB" id="A0A8C5PPN2"/>
<protein>
    <submittedName>
        <fullName evidence="1">Uncharacterized protein</fullName>
    </submittedName>
</protein>
<dbReference type="Ensembl" id="ENSLLET00000026820.1">
    <property type="protein sequence ID" value="ENSLLEP00000025832.1"/>
    <property type="gene ID" value="ENSLLEG00000016390.1"/>
</dbReference>